<gene>
    <name evidence="1" type="ORF">DAY19_12195</name>
</gene>
<dbReference type="RefSeq" id="WP_115362863.1">
    <property type="nucleotide sequence ID" value="NZ_QDKL01000003.1"/>
</dbReference>
<sequence length="230" mass="27286">MENINDLLNKKNEDHINNLRICLAHNTFEKVAIKDLRKNLHDTYLSFDYNLESGKQAGHIIHLDQDSTLHLVKDGYIEYQKEMAEFDIAQIEDKTTKFIIDNAIKELTKITPQATFNNEDKSLEWLKVTLLTLKKSLDKIDHQTTIQSYKIYFGEWEENPILRFMIYNLDIKLAFSQNELLLEVRNKENRQDFDENAKLYQASFKQLHNEVLNEIINVFIKLKEVRNRPQ</sequence>
<comment type="caution">
    <text evidence="1">The sequence shown here is derived from an EMBL/GenBank/DDBJ whole genome shotgun (WGS) entry which is preliminary data.</text>
</comment>
<dbReference type="EMBL" id="QDKL01000003">
    <property type="protein sequence ID" value="RZF20739.1"/>
    <property type="molecule type" value="Genomic_DNA"/>
</dbReference>
<reference evidence="2" key="1">
    <citation type="journal article" date="2019" name="Int. J. Syst. Evol. Microbiol.">
        <title>Halobacteriovorax valvorus sp. nov., a novel prokaryotic predator isolated from coastal seawater of China.</title>
        <authorList>
            <person name="Chen M.-X."/>
        </authorList>
    </citation>
    <scope>NUCLEOTIDE SEQUENCE [LARGE SCALE GENOMIC DNA]</scope>
    <source>
        <strain evidence="2">BL9</strain>
    </source>
</reference>
<accession>A0ABY0IGT5</accession>
<evidence type="ECO:0000313" key="2">
    <source>
        <dbReference type="Proteomes" id="UP000443582"/>
    </source>
</evidence>
<evidence type="ECO:0000313" key="1">
    <source>
        <dbReference type="EMBL" id="RZF20739.1"/>
    </source>
</evidence>
<protein>
    <submittedName>
        <fullName evidence="1">Uncharacterized protein</fullName>
    </submittedName>
</protein>
<keyword evidence="2" id="KW-1185">Reference proteome</keyword>
<name>A0ABY0IGT5_9BACT</name>
<dbReference type="Proteomes" id="UP000443582">
    <property type="component" value="Unassembled WGS sequence"/>
</dbReference>
<proteinExistence type="predicted"/>
<organism evidence="1 2">
    <name type="scientific">Halobacteriovorax vibrionivorans</name>
    <dbReference type="NCBI Taxonomy" id="2152716"/>
    <lineage>
        <taxon>Bacteria</taxon>
        <taxon>Pseudomonadati</taxon>
        <taxon>Bdellovibrionota</taxon>
        <taxon>Bacteriovoracia</taxon>
        <taxon>Bacteriovoracales</taxon>
        <taxon>Halobacteriovoraceae</taxon>
        <taxon>Halobacteriovorax</taxon>
    </lineage>
</organism>